<keyword evidence="5" id="KW-1185">Reference proteome</keyword>
<feature type="region of interest" description="Disordered" evidence="2">
    <location>
        <begin position="315"/>
        <end position="366"/>
    </location>
</feature>
<feature type="domain" description="CAP-Gly" evidence="3">
    <location>
        <begin position="1424"/>
        <end position="1466"/>
    </location>
</feature>
<proteinExistence type="predicted"/>
<feature type="compositionally biased region" description="Basic and acidic residues" evidence="2">
    <location>
        <begin position="383"/>
        <end position="404"/>
    </location>
</feature>
<dbReference type="GO" id="GO:0034453">
    <property type="term" value="P:microtubule anchoring"/>
    <property type="evidence" value="ECO:0007669"/>
    <property type="project" value="InterPro"/>
</dbReference>
<dbReference type="Ensembl" id="ENSHBUT00000028410.1">
    <property type="protein sequence ID" value="ENSHBUP00000034025.1"/>
    <property type="gene ID" value="ENSHBUG00000021551.1"/>
</dbReference>
<dbReference type="GO" id="GO:0008017">
    <property type="term" value="F:microtubule binding"/>
    <property type="evidence" value="ECO:0007669"/>
    <property type="project" value="InterPro"/>
</dbReference>
<dbReference type="InterPro" id="IPR000938">
    <property type="entry name" value="CAP-Gly_domain"/>
</dbReference>
<feature type="region of interest" description="Disordered" evidence="2">
    <location>
        <begin position="1093"/>
        <end position="1142"/>
    </location>
</feature>
<feature type="region of interest" description="Disordered" evidence="2">
    <location>
        <begin position="1661"/>
        <end position="1681"/>
    </location>
</feature>
<feature type="compositionally biased region" description="Polar residues" evidence="2">
    <location>
        <begin position="54"/>
        <end position="69"/>
    </location>
</feature>
<reference evidence="4" key="2">
    <citation type="submission" date="2025-09" db="UniProtKB">
        <authorList>
            <consortium name="Ensembl"/>
        </authorList>
    </citation>
    <scope>IDENTIFICATION</scope>
</reference>
<dbReference type="GO" id="GO:0005813">
    <property type="term" value="C:centrosome"/>
    <property type="evidence" value="ECO:0007669"/>
    <property type="project" value="InterPro"/>
</dbReference>
<dbReference type="PANTHER" id="PTHR13958">
    <property type="entry name" value="CENTROSOME-ASSOCIATED PROTEIN 350"/>
    <property type="match status" value="1"/>
</dbReference>
<feature type="region of interest" description="Disordered" evidence="2">
    <location>
        <begin position="1752"/>
        <end position="1806"/>
    </location>
</feature>
<feature type="region of interest" description="Disordered" evidence="2">
    <location>
        <begin position="1488"/>
        <end position="1564"/>
    </location>
</feature>
<feature type="compositionally biased region" description="Basic and acidic residues" evidence="2">
    <location>
        <begin position="560"/>
        <end position="569"/>
    </location>
</feature>
<dbReference type="Gene3D" id="2.30.30.190">
    <property type="entry name" value="CAP Gly-rich-like domain"/>
    <property type="match status" value="1"/>
</dbReference>
<name>A0A3Q2XF39_HAPBU</name>
<protein>
    <submittedName>
        <fullName evidence="4">Centrosomal protein 350</fullName>
    </submittedName>
</protein>
<feature type="coiled-coil region" evidence="1">
    <location>
        <begin position="1040"/>
        <end position="1088"/>
    </location>
</feature>
<feature type="region of interest" description="Disordered" evidence="2">
    <location>
        <begin position="919"/>
        <end position="971"/>
    </location>
</feature>
<dbReference type="Pfam" id="PF01302">
    <property type="entry name" value="CAP_GLY"/>
    <property type="match status" value="1"/>
</dbReference>
<organism evidence="4 5">
    <name type="scientific">Haplochromis burtoni</name>
    <name type="common">Burton's mouthbrooder</name>
    <name type="synonym">Chromis burtoni</name>
    <dbReference type="NCBI Taxonomy" id="8153"/>
    <lineage>
        <taxon>Eukaryota</taxon>
        <taxon>Metazoa</taxon>
        <taxon>Chordata</taxon>
        <taxon>Craniata</taxon>
        <taxon>Vertebrata</taxon>
        <taxon>Euteleostomi</taxon>
        <taxon>Actinopterygii</taxon>
        <taxon>Neopterygii</taxon>
        <taxon>Teleostei</taxon>
        <taxon>Neoteleostei</taxon>
        <taxon>Acanthomorphata</taxon>
        <taxon>Ovalentaria</taxon>
        <taxon>Cichlomorphae</taxon>
        <taxon>Cichliformes</taxon>
        <taxon>Cichlidae</taxon>
        <taxon>African cichlids</taxon>
        <taxon>Pseudocrenilabrinae</taxon>
        <taxon>Haplochromini</taxon>
        <taxon>Haplochromis</taxon>
    </lineage>
</organism>
<feature type="compositionally biased region" description="Low complexity" evidence="2">
    <location>
        <begin position="40"/>
        <end position="53"/>
    </location>
</feature>
<feature type="compositionally biased region" description="Basic and acidic residues" evidence="2">
    <location>
        <begin position="325"/>
        <end position="339"/>
    </location>
</feature>
<feature type="region of interest" description="Disordered" evidence="2">
    <location>
        <begin position="22"/>
        <end position="215"/>
    </location>
</feature>
<feature type="compositionally biased region" description="Basic and acidic residues" evidence="2">
    <location>
        <begin position="719"/>
        <end position="728"/>
    </location>
</feature>
<dbReference type="InterPro" id="IPR028750">
    <property type="entry name" value="CEP350/CC187"/>
</dbReference>
<accession>A0A3Q2XF39</accession>
<keyword evidence="1" id="KW-0175">Coiled coil</keyword>
<dbReference type="Pfam" id="PF14309">
    <property type="entry name" value="DUF4378"/>
    <property type="match status" value="1"/>
</dbReference>
<evidence type="ECO:0000313" key="4">
    <source>
        <dbReference type="Ensembl" id="ENSHBUP00000034025.1"/>
    </source>
</evidence>
<feature type="compositionally biased region" description="Basic and acidic residues" evidence="2">
    <location>
        <begin position="1515"/>
        <end position="1536"/>
    </location>
</feature>
<dbReference type="SUPFAM" id="SSF74924">
    <property type="entry name" value="Cap-Gly domain"/>
    <property type="match status" value="1"/>
</dbReference>
<feature type="region of interest" description="Disordered" evidence="2">
    <location>
        <begin position="380"/>
        <end position="504"/>
    </location>
</feature>
<feature type="compositionally biased region" description="Polar residues" evidence="2">
    <location>
        <begin position="961"/>
        <end position="971"/>
    </location>
</feature>
<feature type="compositionally biased region" description="Polar residues" evidence="2">
    <location>
        <begin position="170"/>
        <end position="204"/>
    </location>
</feature>
<dbReference type="GeneTree" id="ENSGT00940000155130"/>
<evidence type="ECO:0000259" key="3">
    <source>
        <dbReference type="PROSITE" id="PS50245"/>
    </source>
</evidence>
<feature type="compositionally biased region" description="Basic and acidic residues" evidence="2">
    <location>
        <begin position="122"/>
        <end position="144"/>
    </location>
</feature>
<dbReference type="PROSITE" id="PS50245">
    <property type="entry name" value="CAP_GLY_2"/>
    <property type="match status" value="1"/>
</dbReference>
<dbReference type="Proteomes" id="UP000264840">
    <property type="component" value="Unplaced"/>
</dbReference>
<sequence>MRHIENRIQAAPGTGVILDSVIDSGRQVDDIRGSSKPRGRSQQSPEKSSSRSPLRNTTQDRNVRRNNSVEFREPLASYEATPPPHPSSQPEAYSQKLVPASLYPSSPPRSDSLPSQLVYQKHTIDKEADKDLDSTRSSGRESTEVRYLNDQPALDSIRTKESSPKAQVGMDSQQSSPCIASTPGSFGQEDSTPSTSPGSASQRLENLRRHQPDNKLEKLKERIRRQRQHLEEAAEREKLMGNLEQPLATFVETNDAGTSNKPAAKIRKVAAAPPAPIYKFNSTETKIRTPDGKVWKEEDFHNLSRELYRDLSKQFAESTRHRHQQQREQRADRSKERRPPKTIRKVHRAAPASDLNPKPISPASWREGQKLVKMVLGPVPQLPREEDSPHAADLLSRTEQDERARKRSRGSSSGRRGGSGSRTRTPVSTWGTTAAANSSSRVCRSASPTTHRPETTNITDAKHKKRHYDADTVRQYIARQQEERKRRQADEKKAMREESERRHQRLQELYRKQREVARTVAIPTETPVAPVQKRLQETYNKLLMEEAQLGERPMYQPSGESDKENKRLEAPQSPSSSDRSLNDHPPPPLTIEAEVAASNGMKTLRPATAPSSRSRSKMSRIEAIKATAASLSNRIESEARKLAGEGINYGNATSMDMDTVLVPRPSVLVDGWAGTAARDTEKDNMALRIQKILTTTNYSSYNGTALPGAGSLHSFREQKVKNSDKNVERNSPSAHSVASGNGPGDAAVYEDDFVSSHSSKASGQIKRSSNSPLQYSPGVLQQRMAAELHYLDSIEESFRQLGDVERLMGVSMAQQESASLAQMLKQQRHERELYELKIKAEREALETKLQLEENRQRAHIELQETLAASQKKTLGGLQESTTKMMTQQAEAAQYTADAARHIKEDSTSVATEYSLKFDESMTEDEIEERSFRSLLPSEAHRRGTMEKKSRHHEESEDDSQDSNIAFSGGQDSFSQFTMDMVRQYMKDEEVRLQHQSSLLRLRQKALKEKTRTELAWLEHLKDKGEDDKMPPIRKKQRGLLLKLQQEQQAEIRRLQEANKAARKERQLLLKQQEEIERMRNSTLRLKERLKCAGIEAPPETPVSETPGSEPASPDMRHADDNRSPSPSLSVSGSETSSIMQKLKKMRSHMDEHCSPVHCFFSVFTAHHWASLSVCLPNLHPKFRLFIYNQLVFLTKREQQLMQRRHHAEELLQWKQQLDKEEAEVRRMEKEALAAWTISDQSDIESRIKALKEELKKRKLMASELKKEQKKRHKERLKAEEASLLKQLENYNNFIEKTKADLNKEPDLTLDTNSQINESNSVLRSELIKISESERTQIDAEEIAEDLSHHSGISVPSHKSGRLLDLNKQAVDFKRDNESFNSRHSPTIYSLQVPLSPVIDEMPDFYIGDRVLVGGVQPGTLRFKGPTSFANGFWAGVELDKSEGSNNGTYDGVVYFECDERHGIFAPPDKITHLPDKFELYTDTTEDEDSFFDDLSDKDRNEPKTKEDNFQMQENLNRENEQTSHKETGSNDKKETDGSVLKSQDPHWDRPQLNSQHHKESKHQFSDENIKDLMLNSEDASHTLIISDLDKTGQVMESKKEITALVEKEDVESHDDKRKEKDKDFLDTVADRLVNNFVEDALKQCAEIKRAKEQKIEAAKQMNGDLFGENEEEEEEKWKATVDQKDDLPFFLPVEKEELSSPELCNRPESPVLGAIGQEELAKRLAELELSRELLDDLGDDQDWFDEDFGLSSRRKQQKLKEEEARLGAGFGRSSSSAGPAMGEMGPSSGGEPQVKTPPRPELPLPLPPKLPEQPAMVVPHSAVEVEKMVHAATRELWDSFDLGNKGTLTHGQLLSPQPSLEYLGKEDSTQNQESLSIRSYRKAVYDLTWEILQEIYAEDPNTNQPQWVKPRRVKSSSFHKSQEFITEEVLKLYGLTKDQNQKNDWQKMLKFGRKKRDRVDHILVQELHEEEAQWVNYDEDELFVKMQLADSIFDSLLKDTVNVLTLISDKRANRDTLS</sequence>
<dbReference type="SMART" id="SM01052">
    <property type="entry name" value="CAP_GLY"/>
    <property type="match status" value="1"/>
</dbReference>
<feature type="compositionally biased region" description="Low complexity" evidence="2">
    <location>
        <begin position="1123"/>
        <end position="1137"/>
    </location>
</feature>
<feature type="coiled-coil region" evidence="1">
    <location>
        <begin position="1203"/>
        <end position="1304"/>
    </location>
</feature>
<feature type="compositionally biased region" description="Basic and acidic residues" evidence="2">
    <location>
        <begin position="1494"/>
        <end position="1508"/>
    </location>
</feature>
<reference evidence="4" key="1">
    <citation type="submission" date="2025-08" db="UniProtKB">
        <authorList>
            <consortium name="Ensembl"/>
        </authorList>
    </citation>
    <scope>IDENTIFICATION</scope>
</reference>
<feature type="compositionally biased region" description="Pro residues" evidence="2">
    <location>
        <begin position="1795"/>
        <end position="1806"/>
    </location>
</feature>
<dbReference type="PANTHER" id="PTHR13958:SF3">
    <property type="entry name" value="CAP-GLY DOMAIN-CONTAINING PROTEIN-RELATED"/>
    <property type="match status" value="1"/>
</dbReference>
<evidence type="ECO:0000256" key="2">
    <source>
        <dbReference type="SAM" id="MobiDB-lite"/>
    </source>
</evidence>
<feature type="compositionally biased region" description="Basic and acidic residues" evidence="2">
    <location>
        <begin position="938"/>
        <end position="954"/>
    </location>
</feature>
<dbReference type="InterPro" id="IPR025486">
    <property type="entry name" value="DUF4378"/>
</dbReference>
<feature type="region of interest" description="Disordered" evidence="2">
    <location>
        <begin position="719"/>
        <end position="749"/>
    </location>
</feature>
<feature type="region of interest" description="Disordered" evidence="2">
    <location>
        <begin position="547"/>
        <end position="619"/>
    </location>
</feature>
<feature type="compositionally biased region" description="Low complexity" evidence="2">
    <location>
        <begin position="101"/>
        <end position="117"/>
    </location>
</feature>
<feature type="coiled-coil region" evidence="1">
    <location>
        <begin position="824"/>
        <end position="868"/>
    </location>
</feature>
<feature type="compositionally biased region" description="Basic and acidic residues" evidence="2">
    <location>
        <begin position="480"/>
        <end position="504"/>
    </location>
</feature>
<feature type="compositionally biased region" description="Low complexity" evidence="2">
    <location>
        <begin position="1771"/>
        <end position="1780"/>
    </location>
</feature>
<feature type="compositionally biased region" description="Basic and acidic residues" evidence="2">
    <location>
        <begin position="205"/>
        <end position="215"/>
    </location>
</feature>
<dbReference type="InterPro" id="IPR036859">
    <property type="entry name" value="CAP-Gly_dom_sf"/>
</dbReference>
<feature type="compositionally biased region" description="Polar residues" evidence="2">
    <location>
        <begin position="423"/>
        <end position="459"/>
    </location>
</feature>
<evidence type="ECO:0000313" key="5">
    <source>
        <dbReference type="Proteomes" id="UP000264840"/>
    </source>
</evidence>
<evidence type="ECO:0000256" key="1">
    <source>
        <dbReference type="SAM" id="Coils"/>
    </source>
</evidence>
<feature type="compositionally biased region" description="Polar residues" evidence="2">
    <location>
        <begin position="729"/>
        <end position="739"/>
    </location>
</feature>